<keyword evidence="2" id="KW-0479">Metal-binding</keyword>
<dbReference type="CDD" id="cd00207">
    <property type="entry name" value="fer2"/>
    <property type="match status" value="1"/>
</dbReference>
<reference evidence="6 7" key="1">
    <citation type="submission" date="2017-08" db="EMBL/GenBank/DDBJ databases">
        <title>Phylogenetic analysis of Mycobacterium avium complex whole genomes.</title>
        <authorList>
            <person name="Caverly L.J."/>
            <person name="Spilker T."/>
            <person name="Lipuma J."/>
        </authorList>
    </citation>
    <scope>NUCLEOTIDE SEQUENCE [LARGE SCALE GENOMIC DNA]</scope>
    <source>
        <strain evidence="6 7">FLAC0165</strain>
    </source>
</reference>
<dbReference type="Pfam" id="PF00970">
    <property type="entry name" value="FAD_binding_6"/>
    <property type="match status" value="1"/>
</dbReference>
<feature type="domain" description="FAD-binding FR-type" evidence="5">
    <location>
        <begin position="102"/>
        <end position="200"/>
    </location>
</feature>
<dbReference type="PANTHER" id="PTHR47354:SF5">
    <property type="entry name" value="PROTEIN RFBI"/>
    <property type="match status" value="1"/>
</dbReference>
<dbReference type="InterPro" id="IPR008333">
    <property type="entry name" value="Cbr1-like_FAD-bd_dom"/>
</dbReference>
<evidence type="ECO:0000313" key="7">
    <source>
        <dbReference type="Proteomes" id="UP000217768"/>
    </source>
</evidence>
<evidence type="ECO:0000259" key="4">
    <source>
        <dbReference type="PROSITE" id="PS51085"/>
    </source>
</evidence>
<keyword evidence="2" id="KW-0408">Iron</keyword>
<sequence length="339" mass="37468">MKVTFKPTGDEFPITAGEDVLTAALRHGVNLQYGCRHGNCSSCKHWLLEGDVDDSEASVYAIPRDEREDGAILLCCSYPRSDIVIEIDQHEGVEELPPLVPPSRRTATVTDVTTMTESLIELRVRLDQPLSFRAGQYAEFVVPHTGQRRSFSFVNAPEDEPDCVFCIKHIDGGAFSTLLQTLRPGDRLDTEAPFGTMFYRETGRPILAAATGSGIAPLVSILTDMARRGLDVPIRLYYGARRSPDLIYQDRLLALARRFSDFQLIPCLSQDTTTGNAGARSGRVNRVIAEDIRDASGHDAYLCGPPKMCDSVRLLLEAKGMPDKRIHADRFFAATPPVR</sequence>
<dbReference type="EMBL" id="NSFD01000004">
    <property type="protein sequence ID" value="PBA28068.1"/>
    <property type="molecule type" value="Genomic_DNA"/>
</dbReference>
<keyword evidence="3" id="KW-0411">Iron-sulfur</keyword>
<dbReference type="InterPro" id="IPR001041">
    <property type="entry name" value="2Fe-2S_ferredoxin-type"/>
</dbReference>
<dbReference type="InterPro" id="IPR050415">
    <property type="entry name" value="MRET"/>
</dbReference>
<dbReference type="Gene3D" id="3.10.20.30">
    <property type="match status" value="1"/>
</dbReference>
<dbReference type="Proteomes" id="UP000217768">
    <property type="component" value="Unassembled WGS sequence"/>
</dbReference>
<dbReference type="GO" id="GO:0016491">
    <property type="term" value="F:oxidoreductase activity"/>
    <property type="evidence" value="ECO:0007669"/>
    <property type="project" value="InterPro"/>
</dbReference>
<evidence type="ECO:0000259" key="5">
    <source>
        <dbReference type="PROSITE" id="PS51384"/>
    </source>
</evidence>
<dbReference type="InterPro" id="IPR036010">
    <property type="entry name" value="2Fe-2S_ferredoxin-like_sf"/>
</dbReference>
<dbReference type="InterPro" id="IPR012675">
    <property type="entry name" value="Beta-grasp_dom_sf"/>
</dbReference>
<dbReference type="PANTHER" id="PTHR47354">
    <property type="entry name" value="NADH OXIDOREDUCTASE HCR"/>
    <property type="match status" value="1"/>
</dbReference>
<dbReference type="SUPFAM" id="SSF63380">
    <property type="entry name" value="Riboflavin synthase domain-like"/>
    <property type="match status" value="1"/>
</dbReference>
<name>A0A2A2ZNR2_MYCAV</name>
<evidence type="ECO:0000256" key="2">
    <source>
        <dbReference type="ARBA" id="ARBA00022714"/>
    </source>
</evidence>
<dbReference type="InterPro" id="IPR039261">
    <property type="entry name" value="FNR_nucleotide-bd"/>
</dbReference>
<evidence type="ECO:0000256" key="3">
    <source>
        <dbReference type="ARBA" id="ARBA00023014"/>
    </source>
</evidence>
<dbReference type="PROSITE" id="PS51085">
    <property type="entry name" value="2FE2S_FER_2"/>
    <property type="match status" value="1"/>
</dbReference>
<comment type="cofactor">
    <cofactor evidence="1">
        <name>FAD</name>
        <dbReference type="ChEBI" id="CHEBI:57692"/>
    </cofactor>
</comment>
<dbReference type="InterPro" id="IPR001433">
    <property type="entry name" value="OxRdtase_FAD/NAD-bd"/>
</dbReference>
<protein>
    <submittedName>
        <fullName evidence="6">Oxidoreductase</fullName>
    </submittedName>
</protein>
<dbReference type="Gene3D" id="3.40.50.80">
    <property type="entry name" value="Nucleotide-binding domain of ferredoxin-NADP reductase (FNR) module"/>
    <property type="match status" value="1"/>
</dbReference>
<dbReference type="PROSITE" id="PS51384">
    <property type="entry name" value="FAD_FR"/>
    <property type="match status" value="1"/>
</dbReference>
<accession>A0A2A2ZNR2</accession>
<feature type="domain" description="2Fe-2S ferredoxin-type" evidence="4">
    <location>
        <begin position="1"/>
        <end position="91"/>
    </location>
</feature>
<dbReference type="RefSeq" id="WP_033718942.1">
    <property type="nucleotide sequence ID" value="NZ_NSEY01000007.1"/>
</dbReference>
<proteinExistence type="predicted"/>
<dbReference type="Pfam" id="PF00175">
    <property type="entry name" value="NAD_binding_1"/>
    <property type="match status" value="1"/>
</dbReference>
<dbReference type="SUPFAM" id="SSF52343">
    <property type="entry name" value="Ferredoxin reductase-like, C-terminal NADP-linked domain"/>
    <property type="match status" value="1"/>
</dbReference>
<comment type="caution">
    <text evidence="6">The sequence shown here is derived from an EMBL/GenBank/DDBJ whole genome shotgun (WGS) entry which is preliminary data.</text>
</comment>
<dbReference type="Pfam" id="PF00111">
    <property type="entry name" value="Fer2"/>
    <property type="match status" value="1"/>
</dbReference>
<dbReference type="PRINTS" id="PR00410">
    <property type="entry name" value="PHEHYDRXLASE"/>
</dbReference>
<dbReference type="Gene3D" id="2.40.30.10">
    <property type="entry name" value="Translation factors"/>
    <property type="match status" value="1"/>
</dbReference>
<dbReference type="GO" id="GO:0051537">
    <property type="term" value="F:2 iron, 2 sulfur cluster binding"/>
    <property type="evidence" value="ECO:0007669"/>
    <property type="project" value="UniProtKB-KW"/>
</dbReference>
<dbReference type="InterPro" id="IPR017927">
    <property type="entry name" value="FAD-bd_FR_type"/>
</dbReference>
<dbReference type="PROSITE" id="PS00197">
    <property type="entry name" value="2FE2S_FER_1"/>
    <property type="match status" value="1"/>
</dbReference>
<gene>
    <name evidence="6" type="ORF">CKJ66_04395</name>
</gene>
<dbReference type="SUPFAM" id="SSF54292">
    <property type="entry name" value="2Fe-2S ferredoxin-like"/>
    <property type="match status" value="1"/>
</dbReference>
<dbReference type="InterPro" id="IPR017938">
    <property type="entry name" value="Riboflavin_synthase-like_b-brl"/>
</dbReference>
<dbReference type="AlphaFoldDB" id="A0A2A2ZNR2"/>
<keyword evidence="2" id="KW-0001">2Fe-2S</keyword>
<dbReference type="InterPro" id="IPR006058">
    <property type="entry name" value="2Fe2S_fd_BS"/>
</dbReference>
<evidence type="ECO:0000313" key="6">
    <source>
        <dbReference type="EMBL" id="PBA28068.1"/>
    </source>
</evidence>
<organism evidence="6 7">
    <name type="scientific">Mycobacterium avium</name>
    <dbReference type="NCBI Taxonomy" id="1764"/>
    <lineage>
        <taxon>Bacteria</taxon>
        <taxon>Bacillati</taxon>
        <taxon>Actinomycetota</taxon>
        <taxon>Actinomycetes</taxon>
        <taxon>Mycobacteriales</taxon>
        <taxon>Mycobacteriaceae</taxon>
        <taxon>Mycobacterium</taxon>
        <taxon>Mycobacterium avium complex (MAC)</taxon>
    </lineage>
</organism>
<evidence type="ECO:0000256" key="1">
    <source>
        <dbReference type="ARBA" id="ARBA00001974"/>
    </source>
</evidence>